<keyword evidence="5" id="KW-0238">DNA-binding</keyword>
<dbReference type="GO" id="GO:0006310">
    <property type="term" value="P:DNA recombination"/>
    <property type="evidence" value="ECO:0007669"/>
    <property type="project" value="UniProtKB-KW"/>
</dbReference>
<evidence type="ECO:0000256" key="6">
    <source>
        <dbReference type="ARBA" id="ARBA00023172"/>
    </source>
</evidence>
<evidence type="ECO:0000256" key="5">
    <source>
        <dbReference type="ARBA" id="ARBA00023125"/>
    </source>
</evidence>
<dbReference type="GO" id="GO:0046872">
    <property type="term" value="F:metal ion binding"/>
    <property type="evidence" value="ECO:0007669"/>
    <property type="project" value="UniProtKB-KW"/>
</dbReference>
<feature type="domain" description="Probable transposase IS891/IS1136/IS1341" evidence="8">
    <location>
        <begin position="246"/>
        <end position="351"/>
    </location>
</feature>
<accession>A0A2W2BL78</accession>
<keyword evidence="12" id="KW-1185">Reference proteome</keyword>
<dbReference type="Proteomes" id="UP000248764">
    <property type="component" value="Unassembled WGS sequence"/>
</dbReference>
<evidence type="ECO:0000259" key="10">
    <source>
        <dbReference type="Pfam" id="PF12323"/>
    </source>
</evidence>
<keyword evidence="2" id="KW-0815">Transposition</keyword>
<proteinExistence type="inferred from homology"/>
<dbReference type="Pfam" id="PF07282">
    <property type="entry name" value="Cas12f1-like_TNB"/>
    <property type="match status" value="1"/>
</dbReference>
<reference evidence="11 12" key="1">
    <citation type="submission" date="2018-01" db="EMBL/GenBank/DDBJ databases">
        <title>Draft genome sequence of Jiangella sp. GTF31.</title>
        <authorList>
            <person name="Sahin N."/>
            <person name="Ay H."/>
            <person name="Saygin H."/>
        </authorList>
    </citation>
    <scope>NUCLEOTIDE SEQUENCE [LARGE SCALE GENOMIC DNA]</scope>
    <source>
        <strain evidence="11 12">GTF31</strain>
    </source>
</reference>
<evidence type="ECO:0000313" key="11">
    <source>
        <dbReference type="EMBL" id="PZF86080.1"/>
    </source>
</evidence>
<feature type="region of interest" description="Disordered" evidence="7">
    <location>
        <begin position="447"/>
        <end position="518"/>
    </location>
</feature>
<keyword evidence="6" id="KW-0233">DNA recombination</keyword>
<protein>
    <submittedName>
        <fullName evidence="11">Transposase</fullName>
    </submittedName>
</protein>
<dbReference type="Pfam" id="PF01385">
    <property type="entry name" value="OrfB_IS605"/>
    <property type="match status" value="1"/>
</dbReference>
<dbReference type="InterPro" id="IPR010095">
    <property type="entry name" value="Cas12f1-like_TNB"/>
</dbReference>
<organism evidence="11 12">
    <name type="scientific">Jiangella anatolica</name>
    <dbReference type="NCBI Taxonomy" id="2670374"/>
    <lineage>
        <taxon>Bacteria</taxon>
        <taxon>Bacillati</taxon>
        <taxon>Actinomycetota</taxon>
        <taxon>Actinomycetes</taxon>
        <taxon>Jiangellales</taxon>
        <taxon>Jiangellaceae</taxon>
        <taxon>Jiangella</taxon>
    </lineage>
</organism>
<evidence type="ECO:0000259" key="8">
    <source>
        <dbReference type="Pfam" id="PF01385"/>
    </source>
</evidence>
<feature type="domain" description="Cas12f1-like TNB" evidence="9">
    <location>
        <begin position="374"/>
        <end position="438"/>
    </location>
</feature>
<dbReference type="GO" id="GO:0032196">
    <property type="term" value="P:transposition"/>
    <property type="evidence" value="ECO:0007669"/>
    <property type="project" value="UniProtKB-KW"/>
</dbReference>
<evidence type="ECO:0000313" key="12">
    <source>
        <dbReference type="Proteomes" id="UP000248764"/>
    </source>
</evidence>
<dbReference type="GO" id="GO:0003677">
    <property type="term" value="F:DNA binding"/>
    <property type="evidence" value="ECO:0007669"/>
    <property type="project" value="UniProtKB-KW"/>
</dbReference>
<evidence type="ECO:0000256" key="4">
    <source>
        <dbReference type="ARBA" id="ARBA00022833"/>
    </source>
</evidence>
<evidence type="ECO:0000256" key="7">
    <source>
        <dbReference type="SAM" id="MobiDB-lite"/>
    </source>
</evidence>
<evidence type="ECO:0000256" key="3">
    <source>
        <dbReference type="ARBA" id="ARBA00022723"/>
    </source>
</evidence>
<sequence length="518" mass="56188">MSWRAWPRSPRARWRCPAPGRCCTLAPSGKGVGAVPVEIQTVTQAYTFALDPTPQQRRAFVSHAGAARYAYNWGLARTAGALDARAAEVAAGGEPVTSLPSHFELCKAWTVFKNDPANELGWVGQNFAGTYQAALRDAAGAWRNFFASRNGQHKGRRVGRPRFRSKRRTRLAFQVHGDGFRVRDAHHVQLPKIGAVKTHESTRKVLRRLTAGTARLVRGTVTRDAGGRWHVALTVQVQRPVRTTPSARQLAGGTVGVDLGVRDLMTLSDGTVVPNPRPLGAAARKLARAGRAHARTQPGSRRRAKAKARLGKMHARIGNLRLDASHQATTRLVHGYQRIVVEGWNAQQLARSRRDVPRRVRRDRNRRLADAALGRLRTQLRTKAAWYGSAVQIVDAHAPTGRTCSVCGAVRTTPIPPRQELFTCPAGHQLDRRVNTARLLVVASSAEETVNARGPGVSPEAAGQPGTKREARTRPDPSPGVEVGRAARTRKGLAPPPGDDGMSPKPTPTSSAEPDAAL</sequence>
<gene>
    <name evidence="11" type="ORF">C1I92_02555</name>
</gene>
<dbReference type="Pfam" id="PF12323">
    <property type="entry name" value="HTH_OrfB_IS605"/>
    <property type="match status" value="1"/>
</dbReference>
<evidence type="ECO:0000259" key="9">
    <source>
        <dbReference type="Pfam" id="PF07282"/>
    </source>
</evidence>
<dbReference type="NCBIfam" id="NF040570">
    <property type="entry name" value="guided_TnpB"/>
    <property type="match status" value="1"/>
</dbReference>
<dbReference type="InterPro" id="IPR001959">
    <property type="entry name" value="Transposase"/>
</dbReference>
<keyword evidence="4" id="KW-0862">Zinc</keyword>
<evidence type="ECO:0000256" key="2">
    <source>
        <dbReference type="ARBA" id="ARBA00022578"/>
    </source>
</evidence>
<dbReference type="InterPro" id="IPR021027">
    <property type="entry name" value="Transposase_put_HTH"/>
</dbReference>
<comment type="caution">
    <text evidence="11">The sequence shown here is derived from an EMBL/GenBank/DDBJ whole genome shotgun (WGS) entry which is preliminary data.</text>
</comment>
<feature type="domain" description="Transposase putative helix-turn-helix" evidence="10">
    <location>
        <begin position="43"/>
        <end position="78"/>
    </location>
</feature>
<name>A0A2W2BL78_9ACTN</name>
<dbReference type="AlphaFoldDB" id="A0A2W2BL78"/>
<comment type="similarity">
    <text evidence="1">In the C-terminal section; belongs to the transposase 35 family.</text>
</comment>
<dbReference type="EMBL" id="POTW01000004">
    <property type="protein sequence ID" value="PZF86080.1"/>
    <property type="molecule type" value="Genomic_DNA"/>
</dbReference>
<evidence type="ECO:0000256" key="1">
    <source>
        <dbReference type="ARBA" id="ARBA00008761"/>
    </source>
</evidence>
<keyword evidence="3" id="KW-0479">Metal-binding</keyword>